<organism evidence="2 3">
    <name type="scientific">Pseudophaeobacter arcticus</name>
    <dbReference type="NCBI Taxonomy" id="385492"/>
    <lineage>
        <taxon>Bacteria</taxon>
        <taxon>Pseudomonadati</taxon>
        <taxon>Pseudomonadota</taxon>
        <taxon>Alphaproteobacteria</taxon>
        <taxon>Rhodobacterales</taxon>
        <taxon>Paracoccaceae</taxon>
        <taxon>Pseudophaeobacter</taxon>
    </lineage>
</organism>
<accession>A0ABQ0APG9</accession>
<reference evidence="2 3" key="1">
    <citation type="submission" date="2024-04" db="EMBL/GenBank/DDBJ databases">
        <title>Draft genome sequence of Pseudophaeobacter arcticus NBRC 116598.</title>
        <authorList>
            <person name="Miyakawa T."/>
            <person name="Kusuya Y."/>
            <person name="Miura T."/>
        </authorList>
    </citation>
    <scope>NUCLEOTIDE SEQUENCE [LARGE SCALE GENOMIC DNA]</scope>
    <source>
        <strain evidence="2 3">SU-CL00105</strain>
    </source>
</reference>
<evidence type="ECO:0000313" key="3">
    <source>
        <dbReference type="Proteomes" id="UP001441944"/>
    </source>
</evidence>
<evidence type="ECO:0000256" key="1">
    <source>
        <dbReference type="SAM" id="MobiDB-lite"/>
    </source>
</evidence>
<proteinExistence type="predicted"/>
<comment type="caution">
    <text evidence="2">The sequence shown here is derived from an EMBL/GenBank/DDBJ whole genome shotgun (WGS) entry which is preliminary data.</text>
</comment>
<name>A0ABQ0APG9_9RHOB</name>
<sequence>MVKAANVATPINAKAIGTRIANNTSIRPKASNPIVAGSIKSIPEIEVFYAARRPSLPTRKGDSSHPAQWPVGSK</sequence>
<feature type="region of interest" description="Disordered" evidence="1">
    <location>
        <begin position="53"/>
        <end position="74"/>
    </location>
</feature>
<evidence type="ECO:0000313" key="2">
    <source>
        <dbReference type="EMBL" id="GAA6197778.1"/>
    </source>
</evidence>
<dbReference type="Proteomes" id="UP001441944">
    <property type="component" value="Unassembled WGS sequence"/>
</dbReference>
<protein>
    <submittedName>
        <fullName evidence="2">Uncharacterized protein</fullName>
    </submittedName>
</protein>
<keyword evidence="3" id="KW-1185">Reference proteome</keyword>
<dbReference type="EMBL" id="BAABWU010000014">
    <property type="protein sequence ID" value="GAA6197778.1"/>
    <property type="molecule type" value="Genomic_DNA"/>
</dbReference>
<gene>
    <name evidence="2" type="ORF">NBRC116598_32230</name>
</gene>